<dbReference type="PANTHER" id="PTHR43656:SF2">
    <property type="entry name" value="BINDING OXIDOREDUCTASE, PUTATIVE (AFU_ORTHOLOGUE AFUA_2G08260)-RELATED"/>
    <property type="match status" value="1"/>
</dbReference>
<dbReference type="GO" id="GO:0016491">
    <property type="term" value="F:oxidoreductase activity"/>
    <property type="evidence" value="ECO:0007669"/>
    <property type="project" value="UniProtKB-KW"/>
</dbReference>
<dbReference type="GO" id="GO:0010181">
    <property type="term" value="F:FMN binding"/>
    <property type="evidence" value="ECO:0007669"/>
    <property type="project" value="InterPro"/>
</dbReference>
<evidence type="ECO:0000313" key="4">
    <source>
        <dbReference type="EMBL" id="ORE87089.1"/>
    </source>
</evidence>
<dbReference type="InterPro" id="IPR001155">
    <property type="entry name" value="OxRdtase_FMN_N"/>
</dbReference>
<proteinExistence type="predicted"/>
<dbReference type="STRING" id="1317117.ATO7_08617"/>
<keyword evidence="2" id="KW-0560">Oxidoreductase</keyword>
<dbReference type="AlphaFoldDB" id="A0A1Y1SDP6"/>
<organism evidence="4 5">
    <name type="scientific">Oceanococcus atlanticus</name>
    <dbReference type="NCBI Taxonomy" id="1317117"/>
    <lineage>
        <taxon>Bacteria</taxon>
        <taxon>Pseudomonadati</taxon>
        <taxon>Pseudomonadota</taxon>
        <taxon>Gammaproteobacteria</taxon>
        <taxon>Chromatiales</taxon>
        <taxon>Oceanococcaceae</taxon>
        <taxon>Oceanococcus</taxon>
    </lineage>
</organism>
<name>A0A1Y1SDP6_9GAMM</name>
<dbReference type="PANTHER" id="PTHR43656">
    <property type="entry name" value="BINDING OXIDOREDUCTASE, PUTATIVE (AFU_ORTHOLOGUE AFUA_2G08260)-RELATED"/>
    <property type="match status" value="1"/>
</dbReference>
<dbReference type="InterPro" id="IPR013785">
    <property type="entry name" value="Aldolase_TIM"/>
</dbReference>
<dbReference type="CDD" id="cd04733">
    <property type="entry name" value="OYE_like_2_FMN"/>
    <property type="match status" value="1"/>
</dbReference>
<evidence type="ECO:0000259" key="3">
    <source>
        <dbReference type="Pfam" id="PF00724"/>
    </source>
</evidence>
<dbReference type="Pfam" id="PF00724">
    <property type="entry name" value="Oxidored_FMN"/>
    <property type="match status" value="1"/>
</dbReference>
<dbReference type="OrthoDB" id="8523426at2"/>
<evidence type="ECO:0000313" key="5">
    <source>
        <dbReference type="Proteomes" id="UP000192342"/>
    </source>
</evidence>
<evidence type="ECO:0000256" key="2">
    <source>
        <dbReference type="ARBA" id="ARBA00023002"/>
    </source>
</evidence>
<protein>
    <submittedName>
        <fullName evidence="4">NADH:flavin oxidoreductase</fullName>
    </submittedName>
</protein>
<dbReference type="Proteomes" id="UP000192342">
    <property type="component" value="Unassembled WGS sequence"/>
</dbReference>
<sequence>MTNPTLNTPFKLPNGSTLANRIAKSAMSEALGTMDNRATPELVRLYERWGQGGTGLLVTGNVMIDRRALGEPGNVVIEDERDLDTLKAWAQAGQAQGAQVWVQLNHPGRQSPKGLNRENVAPSAVAFEKSMQAYFEQPRALSEEEIEDLIARFGQAAGICRKAGFAGVQIHGAHGYLVSQFLSPKTNQRDDQWGGSAENRRRFVLRVLQAMREATAPDFAIGIKLNSADFQRGGFTEEESLDVMSALADAGIDLIEISGGTYEAPAMTGVRESTRAREAYFLDFADKVRARIPSTPLMVTGGFRSHAGMTAALASGSLDLCGIARLLAIEPDVSQRLLDGHDPQERVRPIKTGIKPVDRMAIMEVTWYTRQLRRIGRGQAPKPRESGLKAFLCSLVDTASGMRQTRRLRASA</sequence>
<dbReference type="RefSeq" id="WP_083561289.1">
    <property type="nucleotide sequence ID" value="NZ_AQQV01000002.1"/>
</dbReference>
<keyword evidence="1" id="KW-0285">Flavoprotein</keyword>
<reference evidence="4 5" key="1">
    <citation type="submission" date="2013-04" db="EMBL/GenBank/DDBJ databases">
        <title>Oceanococcus atlanticus 22II-S10r2 Genome Sequencing.</title>
        <authorList>
            <person name="Lai Q."/>
            <person name="Li G."/>
            <person name="Shao Z."/>
        </authorList>
    </citation>
    <scope>NUCLEOTIDE SEQUENCE [LARGE SCALE GENOMIC DNA]</scope>
    <source>
        <strain evidence="4 5">22II-S10r2</strain>
    </source>
</reference>
<accession>A0A1Y1SDP6</accession>
<dbReference type="SUPFAM" id="SSF51395">
    <property type="entry name" value="FMN-linked oxidoreductases"/>
    <property type="match status" value="1"/>
</dbReference>
<comment type="caution">
    <text evidence="4">The sequence shown here is derived from an EMBL/GenBank/DDBJ whole genome shotgun (WGS) entry which is preliminary data.</text>
</comment>
<dbReference type="Gene3D" id="3.20.20.70">
    <property type="entry name" value="Aldolase class I"/>
    <property type="match status" value="1"/>
</dbReference>
<gene>
    <name evidence="4" type="ORF">ATO7_08617</name>
</gene>
<dbReference type="InterPro" id="IPR051799">
    <property type="entry name" value="NADH_flavin_oxidoreductase"/>
</dbReference>
<evidence type="ECO:0000256" key="1">
    <source>
        <dbReference type="ARBA" id="ARBA00022630"/>
    </source>
</evidence>
<dbReference type="EMBL" id="AQQV01000002">
    <property type="protein sequence ID" value="ORE87089.1"/>
    <property type="molecule type" value="Genomic_DNA"/>
</dbReference>
<feature type="domain" description="NADH:flavin oxidoreductase/NADH oxidase N-terminal" evidence="3">
    <location>
        <begin position="7"/>
        <end position="339"/>
    </location>
</feature>
<keyword evidence="5" id="KW-1185">Reference proteome</keyword>